<dbReference type="Proteomes" id="UP001229081">
    <property type="component" value="Unassembled WGS sequence"/>
</dbReference>
<reference evidence="3" key="1">
    <citation type="submission" date="2023-06" db="EMBL/GenBank/DDBJ databases">
        <title>Identification of two novel mycobacterium reveal diversities and complexities of Mycobacterium gordonae clade.</title>
        <authorList>
            <person name="Matsumoto Y."/>
            <person name="Nakamura S."/>
            <person name="Motooka D."/>
            <person name="Fukushima K."/>
        </authorList>
    </citation>
    <scope>NUCLEOTIDE SEQUENCE</scope>
    <source>
        <strain evidence="3">TY812</strain>
    </source>
</reference>
<dbReference type="PANTHER" id="PTHR46766:SF1">
    <property type="entry name" value="GLUTAMINE-RICH PROTEIN 2"/>
    <property type="match status" value="1"/>
</dbReference>
<organism evidence="3 4">
    <name type="scientific">Mycobacterium paragordonae</name>
    <dbReference type="NCBI Taxonomy" id="1389713"/>
    <lineage>
        <taxon>Bacteria</taxon>
        <taxon>Bacillati</taxon>
        <taxon>Actinomycetota</taxon>
        <taxon>Actinomycetes</taxon>
        <taxon>Mycobacteriales</taxon>
        <taxon>Mycobacteriaceae</taxon>
        <taxon>Mycobacterium</taxon>
    </lineage>
</organism>
<protein>
    <submittedName>
        <fullName evidence="3">PPE family protein</fullName>
    </submittedName>
</protein>
<dbReference type="AlphaFoldDB" id="A0A4R5WY39"/>
<dbReference type="EMBL" id="JAUFSA010000001">
    <property type="protein sequence ID" value="MDP7735817.1"/>
    <property type="molecule type" value="Genomic_DNA"/>
</dbReference>
<dbReference type="InterPro" id="IPR000030">
    <property type="entry name" value="PPE_dom"/>
</dbReference>
<evidence type="ECO:0000256" key="1">
    <source>
        <dbReference type="ARBA" id="ARBA00010652"/>
    </source>
</evidence>
<comment type="caution">
    <text evidence="3">The sequence shown here is derived from an EMBL/GenBank/DDBJ whole genome shotgun (WGS) entry which is preliminary data.</text>
</comment>
<dbReference type="PANTHER" id="PTHR46766">
    <property type="entry name" value="GLUTAMINE-RICH PROTEIN 2"/>
    <property type="match status" value="1"/>
</dbReference>
<dbReference type="InterPro" id="IPR038332">
    <property type="entry name" value="PPE_sf"/>
</dbReference>
<name>A0A4R5WY39_9MYCO</name>
<gene>
    <name evidence="3" type="ORF">QXL92_13805</name>
</gene>
<dbReference type="Pfam" id="PF00823">
    <property type="entry name" value="PPE"/>
    <property type="match status" value="1"/>
</dbReference>
<dbReference type="GO" id="GO:0052572">
    <property type="term" value="P:response to host immune response"/>
    <property type="evidence" value="ECO:0007669"/>
    <property type="project" value="TreeGrafter"/>
</dbReference>
<sequence>MDYGQVPPEIHSARMYSGPGAQSLLTAAAAWGNVADGLDEAADGFRRVTAKLNCGWQGAAAIAMTQAATPYLGWLNAAAVKSKQAADHARAAAAAYQEAYAAMVPPPVIAANRSHRASLVTGNALSQDTQTIAAMDAQYEQMWARDVEAMYAYAESAAAAARVTPFTSGPLALDLPVLTQQGAVGDPELISTGSQLISAIPQALQSLSASPLTCTALAAVSSSLAKLSRLAVPVKFPMHLLNFLGGPRTSKGPAAAPVRAATPTVRATWGRGMSIGRLSVPPVWGTAEPPKPAVVDLYCSARRMRTIGGLAVNGRLVYS</sequence>
<dbReference type="RefSeq" id="WP_133435283.1">
    <property type="nucleotide sequence ID" value="NZ_JAUFSA010000001.1"/>
</dbReference>
<proteinExistence type="inferred from homology"/>
<dbReference type="SUPFAM" id="SSF140459">
    <property type="entry name" value="PE/PPE dimer-like"/>
    <property type="match status" value="1"/>
</dbReference>
<evidence type="ECO:0000313" key="3">
    <source>
        <dbReference type="EMBL" id="MDP7735817.1"/>
    </source>
</evidence>
<evidence type="ECO:0000313" key="4">
    <source>
        <dbReference type="Proteomes" id="UP001229081"/>
    </source>
</evidence>
<feature type="domain" description="PPE" evidence="2">
    <location>
        <begin position="2"/>
        <end position="163"/>
    </location>
</feature>
<accession>A0A4R5WY39</accession>
<dbReference type="Gene3D" id="1.20.1260.20">
    <property type="entry name" value="PPE superfamily"/>
    <property type="match status" value="1"/>
</dbReference>
<comment type="similarity">
    <text evidence="1">Belongs to the mycobacterial PPE family.</text>
</comment>
<evidence type="ECO:0000259" key="2">
    <source>
        <dbReference type="Pfam" id="PF00823"/>
    </source>
</evidence>